<protein>
    <submittedName>
        <fullName evidence="3">Bgt-2083</fullName>
    </submittedName>
</protein>
<reference evidence="2" key="2">
    <citation type="submission" date="2013-01" db="EMBL/GenBank/DDBJ databases">
        <title>The wheat powdery mildew genome reveals unique evolution of an obligate biotroph.</title>
        <authorList>
            <person name="Oberhaensli S."/>
            <person name="Wicker T."/>
            <person name="Keller B."/>
        </authorList>
    </citation>
    <scope>NUCLEOTIDE SEQUENCE</scope>
    <source>
        <strain evidence="2">96224</strain>
    </source>
</reference>
<dbReference type="Proteomes" id="UP000053110">
    <property type="component" value="Unassembled WGS sequence"/>
</dbReference>
<feature type="region of interest" description="Disordered" evidence="1">
    <location>
        <begin position="187"/>
        <end position="224"/>
    </location>
</feature>
<evidence type="ECO:0000313" key="4">
    <source>
        <dbReference type="Proteomes" id="UP000053110"/>
    </source>
</evidence>
<sequence length="224" mass="25203">MVDNTSPDQDETNETTTTCSNLLQGASLGEQLIEAARRNNTQLLNDIIKAVSDTERLTALLNNTKTVLGNYIYHEAALQGNYEIIDILLDQEGFECDPINRIEGDTPLHSAIRYINSLSALKKAEVMPFAKDLITMMIEAGSDPRIKNKAKLTPYQLADPGDQELRRIIQDAIDADQNRCDFIIQDDAVYSDENSERGSGSDSDFDQEEYQRQKERQKPSKIDE</sequence>
<feature type="compositionally biased region" description="Basic and acidic residues" evidence="1">
    <location>
        <begin position="209"/>
        <end position="224"/>
    </location>
</feature>
<dbReference type="InterPro" id="IPR002110">
    <property type="entry name" value="Ankyrin_rpt"/>
</dbReference>
<dbReference type="InterPro" id="IPR036770">
    <property type="entry name" value="Ankyrin_rpt-contain_sf"/>
</dbReference>
<dbReference type="EMBL" id="UIGY01000069">
    <property type="protein sequence ID" value="SUZ10018.1"/>
    <property type="molecule type" value="Genomic_DNA"/>
</dbReference>
<dbReference type="OrthoDB" id="9995210at2759"/>
<organism evidence="3">
    <name type="scientific">Blumeria graminis f. sp. tritici 96224</name>
    <dbReference type="NCBI Taxonomy" id="1268274"/>
    <lineage>
        <taxon>Eukaryota</taxon>
        <taxon>Fungi</taxon>
        <taxon>Dikarya</taxon>
        <taxon>Ascomycota</taxon>
        <taxon>Pezizomycotina</taxon>
        <taxon>Leotiomycetes</taxon>
        <taxon>Erysiphales</taxon>
        <taxon>Erysiphaceae</taxon>
        <taxon>Blumeria</taxon>
    </lineage>
</organism>
<proteinExistence type="predicted"/>
<dbReference type="Pfam" id="PF12796">
    <property type="entry name" value="Ank_2"/>
    <property type="match status" value="1"/>
</dbReference>
<dbReference type="HOGENOM" id="CLU_097653_0_2_1"/>
<feature type="non-terminal residue" evidence="3">
    <location>
        <position position="224"/>
    </location>
</feature>
<evidence type="ECO:0000256" key="1">
    <source>
        <dbReference type="SAM" id="MobiDB-lite"/>
    </source>
</evidence>
<dbReference type="AlphaFoldDB" id="A0A061HI80"/>
<accession>A0A061HI80</accession>
<evidence type="ECO:0000313" key="2">
    <source>
        <dbReference type="EMBL" id="EPQ65048.1"/>
    </source>
</evidence>
<reference evidence="4" key="1">
    <citation type="journal article" date="2013" name="Nat. Genet.">
        <title>The wheat powdery mildew genome shows the unique evolution of an obligate biotroph.</title>
        <authorList>
            <person name="Wicker T."/>
            <person name="Oberhaensli S."/>
            <person name="Parlange F."/>
            <person name="Buchmann J.P."/>
            <person name="Shatalina M."/>
            <person name="Roffler S."/>
            <person name="Ben-David R."/>
            <person name="Dolezel J."/>
            <person name="Simkova H."/>
            <person name="Schulze-Lefert P."/>
            <person name="Spanu P.D."/>
            <person name="Bruggmann R."/>
            <person name="Amselem J."/>
            <person name="Quesneville H."/>
            <person name="Ver Loren van Themaat E."/>
            <person name="Paape T."/>
            <person name="Shimizu K.K."/>
            <person name="Keller B."/>
        </authorList>
    </citation>
    <scope>NUCLEOTIDE SEQUENCE [LARGE SCALE GENOMIC DNA]</scope>
    <source>
        <strain evidence="4">96224</strain>
    </source>
</reference>
<gene>
    <name evidence="2" type="ORF">BGT96224_2083</name>
    <name evidence="3" type="ORF">BGT96224V2_LOCUS3179</name>
</gene>
<evidence type="ECO:0000313" key="3">
    <source>
        <dbReference type="EMBL" id="SUZ10018.1"/>
    </source>
</evidence>
<dbReference type="Gene3D" id="1.25.40.20">
    <property type="entry name" value="Ankyrin repeat-containing domain"/>
    <property type="match status" value="1"/>
</dbReference>
<dbReference type="SUPFAM" id="SSF48403">
    <property type="entry name" value="Ankyrin repeat"/>
    <property type="match status" value="1"/>
</dbReference>
<reference evidence="3" key="3">
    <citation type="submission" date="2018-07" db="EMBL/GenBank/DDBJ databases">
        <authorList>
            <person name="Quirk P.G."/>
            <person name="Krulwich T.A."/>
        </authorList>
    </citation>
    <scope>NUCLEOTIDE SEQUENCE</scope>
    <source>
        <strain evidence="3">96224</strain>
    </source>
</reference>
<dbReference type="EMBL" id="KE375042">
    <property type="protein sequence ID" value="EPQ65048.1"/>
    <property type="molecule type" value="Genomic_DNA"/>
</dbReference>
<name>A0A061HI80_BLUGR</name>